<gene>
    <name evidence="2" type="ORF">IAA20_06110</name>
</gene>
<name>A0A9D2F7R1_9ENTE</name>
<keyword evidence="1" id="KW-1133">Transmembrane helix</keyword>
<feature type="transmembrane region" description="Helical" evidence="1">
    <location>
        <begin position="38"/>
        <end position="55"/>
    </location>
</feature>
<dbReference type="Proteomes" id="UP000824063">
    <property type="component" value="Unassembled WGS sequence"/>
</dbReference>
<dbReference type="AlphaFoldDB" id="A0A9D2F7R1"/>
<reference evidence="2" key="1">
    <citation type="journal article" date="2021" name="PeerJ">
        <title>Extensive microbial diversity within the chicken gut microbiome revealed by metagenomics and culture.</title>
        <authorList>
            <person name="Gilroy R."/>
            <person name="Ravi A."/>
            <person name="Getino M."/>
            <person name="Pursley I."/>
            <person name="Horton D.L."/>
            <person name="Alikhan N.F."/>
            <person name="Baker D."/>
            <person name="Gharbi K."/>
            <person name="Hall N."/>
            <person name="Watson M."/>
            <person name="Adriaenssens E.M."/>
            <person name="Foster-Nyarko E."/>
            <person name="Jarju S."/>
            <person name="Secka A."/>
            <person name="Antonio M."/>
            <person name="Oren A."/>
            <person name="Chaudhuri R.R."/>
            <person name="La Ragione R."/>
            <person name="Hildebrand F."/>
            <person name="Pallen M.J."/>
        </authorList>
    </citation>
    <scope>NUCLEOTIDE SEQUENCE</scope>
    <source>
        <strain evidence="2">CHK172-16539</strain>
    </source>
</reference>
<sequence>MERKFHWKHEISYAIIYWSITFFWFFLAMILSLEKATFHWKSLIFFLLFLVFIAFSRQQFIRFSEQSIQISYGFFRKKKLSFEQIDQVVISENHLKIYYKSKVFEGLFSPKVIEELCQLLNDELSEKVKLEEQEVDERRD</sequence>
<proteinExistence type="predicted"/>
<comment type="caution">
    <text evidence="2">The sequence shown here is derived from an EMBL/GenBank/DDBJ whole genome shotgun (WGS) entry which is preliminary data.</text>
</comment>
<accession>A0A9D2F7R1</accession>
<evidence type="ECO:0000256" key="1">
    <source>
        <dbReference type="SAM" id="Phobius"/>
    </source>
</evidence>
<keyword evidence="1" id="KW-0472">Membrane</keyword>
<evidence type="ECO:0000313" key="3">
    <source>
        <dbReference type="Proteomes" id="UP000824063"/>
    </source>
</evidence>
<reference evidence="2" key="2">
    <citation type="submission" date="2021-04" db="EMBL/GenBank/DDBJ databases">
        <authorList>
            <person name="Gilroy R."/>
        </authorList>
    </citation>
    <scope>NUCLEOTIDE SEQUENCE</scope>
    <source>
        <strain evidence="2">CHK172-16539</strain>
    </source>
</reference>
<feature type="transmembrane region" description="Helical" evidence="1">
    <location>
        <begin position="12"/>
        <end position="32"/>
    </location>
</feature>
<dbReference type="EMBL" id="DXBN01000138">
    <property type="protein sequence ID" value="HIZ53497.1"/>
    <property type="molecule type" value="Genomic_DNA"/>
</dbReference>
<evidence type="ECO:0000313" key="2">
    <source>
        <dbReference type="EMBL" id="HIZ53497.1"/>
    </source>
</evidence>
<dbReference type="InterPro" id="IPR020215">
    <property type="entry name" value="EbsA-like"/>
</dbReference>
<organism evidence="2 3">
    <name type="scientific">Candidatus Enterococcus avicola</name>
    <dbReference type="NCBI Taxonomy" id="2838561"/>
    <lineage>
        <taxon>Bacteria</taxon>
        <taxon>Bacillati</taxon>
        <taxon>Bacillota</taxon>
        <taxon>Bacilli</taxon>
        <taxon>Lactobacillales</taxon>
        <taxon>Enterococcaceae</taxon>
        <taxon>Enterococcus</taxon>
    </lineage>
</organism>
<dbReference type="Pfam" id="PF17255">
    <property type="entry name" value="EbsA"/>
    <property type="match status" value="1"/>
</dbReference>
<keyword evidence="1" id="KW-0812">Transmembrane</keyword>
<protein>
    <submittedName>
        <fullName evidence="2">EbsA family protein</fullName>
    </submittedName>
</protein>